<dbReference type="InterPro" id="IPR036380">
    <property type="entry name" value="Isochorismatase-like_sf"/>
</dbReference>
<dbReference type="EC" id="3.5.1.19" evidence="6"/>
<evidence type="ECO:0000256" key="1">
    <source>
        <dbReference type="ARBA" id="ARBA00006336"/>
    </source>
</evidence>
<dbReference type="EMBL" id="CP006841">
    <property type="protein sequence ID" value="ALA67776.1"/>
    <property type="molecule type" value="Genomic_DNA"/>
</dbReference>
<dbReference type="Pfam" id="PF00857">
    <property type="entry name" value="Isochorismatase"/>
    <property type="match status" value="1"/>
</dbReference>
<evidence type="ECO:0000256" key="5">
    <source>
        <dbReference type="ARBA" id="ARBA00037900"/>
    </source>
</evidence>
<dbReference type="Proteomes" id="UP000058446">
    <property type="component" value="Chromosome"/>
</dbReference>
<feature type="domain" description="Isochorismatase-like" evidence="9">
    <location>
        <begin position="54"/>
        <end position="244"/>
    </location>
</feature>
<evidence type="ECO:0000256" key="3">
    <source>
        <dbReference type="ARBA" id="ARBA00022723"/>
    </source>
</evidence>
<evidence type="ECO:0000256" key="8">
    <source>
        <dbReference type="SAM" id="MobiDB-lite"/>
    </source>
</evidence>
<name>A0A0K2H257_9CORY</name>
<evidence type="ECO:0000259" key="9">
    <source>
        <dbReference type="Pfam" id="PF00857"/>
    </source>
</evidence>
<protein>
    <recommendedName>
        <fullName evidence="6">nicotinamidase</fullName>
        <ecNumber evidence="6">3.5.1.19</ecNumber>
    </recommendedName>
    <alternativeName>
        <fullName evidence="7">Nicotinamide deamidase</fullName>
    </alternativeName>
</protein>
<dbReference type="GO" id="GO:0008936">
    <property type="term" value="F:nicotinamidase activity"/>
    <property type="evidence" value="ECO:0007669"/>
    <property type="project" value="UniProtKB-EC"/>
</dbReference>
<keyword evidence="3" id="KW-0479">Metal-binding</keyword>
<dbReference type="GO" id="GO:0046872">
    <property type="term" value="F:metal ion binding"/>
    <property type="evidence" value="ECO:0007669"/>
    <property type="project" value="UniProtKB-KW"/>
</dbReference>
<dbReference type="PANTHER" id="PTHR11080">
    <property type="entry name" value="PYRAZINAMIDASE/NICOTINAMIDASE"/>
    <property type="match status" value="1"/>
</dbReference>
<evidence type="ECO:0000256" key="7">
    <source>
        <dbReference type="ARBA" id="ARBA00043224"/>
    </source>
</evidence>
<evidence type="ECO:0000256" key="2">
    <source>
        <dbReference type="ARBA" id="ARBA00022642"/>
    </source>
</evidence>
<dbReference type="AlphaFoldDB" id="A0A0K2H257"/>
<dbReference type="KEGG" id="clw:CLAC_08675"/>
<feature type="region of interest" description="Disordered" evidence="8">
    <location>
        <begin position="1"/>
        <end position="50"/>
    </location>
</feature>
<organism evidence="10 11">
    <name type="scientific">Corynebacterium lactis RW2-5</name>
    <dbReference type="NCBI Taxonomy" id="1408189"/>
    <lineage>
        <taxon>Bacteria</taxon>
        <taxon>Bacillati</taxon>
        <taxon>Actinomycetota</taxon>
        <taxon>Actinomycetes</taxon>
        <taxon>Mycobacteriales</taxon>
        <taxon>Corynebacteriaceae</taxon>
        <taxon>Corynebacterium</taxon>
    </lineage>
</organism>
<dbReference type="InterPro" id="IPR000868">
    <property type="entry name" value="Isochorismatase-like_dom"/>
</dbReference>
<evidence type="ECO:0000313" key="11">
    <source>
        <dbReference type="Proteomes" id="UP000058446"/>
    </source>
</evidence>
<dbReference type="STRING" id="1408189.CLAC_08675"/>
<dbReference type="RefSeq" id="WP_082313273.1">
    <property type="nucleotide sequence ID" value="NZ_CP006841.1"/>
</dbReference>
<dbReference type="PATRIC" id="fig|1408189.4.peg.1735"/>
<evidence type="ECO:0000256" key="4">
    <source>
        <dbReference type="ARBA" id="ARBA00022801"/>
    </source>
</evidence>
<keyword evidence="2" id="KW-0662">Pyridine nucleotide biosynthesis</keyword>
<comment type="similarity">
    <text evidence="1">Belongs to the isochorismatase family.</text>
</comment>
<reference evidence="10 11" key="1">
    <citation type="submission" date="2013-10" db="EMBL/GenBank/DDBJ databases">
        <title>Complete genome sequence of Corynebacterium lactis DSM 45799(T), isolated from raw cow milk.</title>
        <authorList>
            <person name="Ruckert C."/>
            <person name="Albersmeier A."/>
            <person name="Lipski A."/>
            <person name="Kalinowski J."/>
        </authorList>
    </citation>
    <scope>NUCLEOTIDE SEQUENCE [LARGE SCALE GENOMIC DNA]</scope>
    <source>
        <strain evidence="10 11">RW2-5</strain>
    </source>
</reference>
<proteinExistence type="inferred from homology"/>
<feature type="compositionally biased region" description="Polar residues" evidence="8">
    <location>
        <begin position="25"/>
        <end position="43"/>
    </location>
</feature>
<dbReference type="OrthoDB" id="9791276at2"/>
<dbReference type="Gene3D" id="3.40.50.850">
    <property type="entry name" value="Isochorismatase-like"/>
    <property type="match status" value="1"/>
</dbReference>
<dbReference type="SUPFAM" id="SSF52499">
    <property type="entry name" value="Isochorismatase-like hydrolases"/>
    <property type="match status" value="1"/>
</dbReference>
<gene>
    <name evidence="10" type="ORF">CLAC_08675</name>
</gene>
<comment type="pathway">
    <text evidence="5">Cofactor biosynthesis; nicotinate biosynthesis; nicotinate from nicotinamide: step 1/1.</text>
</comment>
<accession>A0A0K2H257</accession>
<dbReference type="GO" id="GO:0019363">
    <property type="term" value="P:pyridine nucleotide biosynthetic process"/>
    <property type="evidence" value="ECO:0007669"/>
    <property type="project" value="UniProtKB-KW"/>
</dbReference>
<evidence type="ECO:0000256" key="6">
    <source>
        <dbReference type="ARBA" id="ARBA00039017"/>
    </source>
</evidence>
<keyword evidence="4" id="KW-0378">Hydrolase</keyword>
<evidence type="ECO:0000313" key="10">
    <source>
        <dbReference type="EMBL" id="ALA67776.1"/>
    </source>
</evidence>
<dbReference type="InterPro" id="IPR052347">
    <property type="entry name" value="Isochorismatase_Nicotinamidase"/>
</dbReference>
<keyword evidence="11" id="KW-1185">Reference proteome</keyword>
<dbReference type="PANTHER" id="PTHR11080:SF2">
    <property type="entry name" value="LD05707P"/>
    <property type="match status" value="1"/>
</dbReference>
<sequence>MNASFSEMYRQLNEGELDEHAKPDVSTTAPEKARTPQTIPQESEPSHPPRPRMALVVVDAQNDFSEGGSLAVDGAVTAFRNTYLHVAGTANKYDVIVTSRDNHIDPGEHFSDDPDFVDTWPAHCVAGTTGAEIHPEMQRALEFFAQLNPHAVRIDVTKGEYSAAYSGFEGRTEAGVLLADALRASDIEEIDVAGIATDHCVRATVLDGLKEGFSVRVLRKQIAAVDADRGDFSLMEMESSGAVLA</sequence>